<comment type="caution">
    <text evidence="2">The sequence shown here is derived from an EMBL/GenBank/DDBJ whole genome shotgun (WGS) entry which is preliminary data.</text>
</comment>
<accession>A0ABU6W838</accession>
<dbReference type="Pfam" id="PF13966">
    <property type="entry name" value="zf-RVT"/>
    <property type="match status" value="1"/>
</dbReference>
<reference evidence="2 3" key="1">
    <citation type="journal article" date="2023" name="Plants (Basel)">
        <title>Bridging the Gap: Combining Genomics and Transcriptomics Approaches to Understand Stylosanthes scabra, an Orphan Legume from the Brazilian Caatinga.</title>
        <authorList>
            <person name="Ferreira-Neto J.R.C."/>
            <person name="da Silva M.D."/>
            <person name="Binneck E."/>
            <person name="de Melo N.F."/>
            <person name="da Silva R.H."/>
            <person name="de Melo A.L.T.M."/>
            <person name="Pandolfi V."/>
            <person name="Bustamante F.O."/>
            <person name="Brasileiro-Vidal A.C."/>
            <person name="Benko-Iseppon A.M."/>
        </authorList>
    </citation>
    <scope>NUCLEOTIDE SEQUENCE [LARGE SCALE GENOMIC DNA]</scope>
    <source>
        <tissue evidence="2">Leaves</tissue>
    </source>
</reference>
<organism evidence="2 3">
    <name type="scientific">Stylosanthes scabra</name>
    <dbReference type="NCBI Taxonomy" id="79078"/>
    <lineage>
        <taxon>Eukaryota</taxon>
        <taxon>Viridiplantae</taxon>
        <taxon>Streptophyta</taxon>
        <taxon>Embryophyta</taxon>
        <taxon>Tracheophyta</taxon>
        <taxon>Spermatophyta</taxon>
        <taxon>Magnoliopsida</taxon>
        <taxon>eudicotyledons</taxon>
        <taxon>Gunneridae</taxon>
        <taxon>Pentapetalae</taxon>
        <taxon>rosids</taxon>
        <taxon>fabids</taxon>
        <taxon>Fabales</taxon>
        <taxon>Fabaceae</taxon>
        <taxon>Papilionoideae</taxon>
        <taxon>50 kb inversion clade</taxon>
        <taxon>dalbergioids sensu lato</taxon>
        <taxon>Dalbergieae</taxon>
        <taxon>Pterocarpus clade</taxon>
        <taxon>Stylosanthes</taxon>
    </lineage>
</organism>
<evidence type="ECO:0000313" key="2">
    <source>
        <dbReference type="EMBL" id="MED6180740.1"/>
    </source>
</evidence>
<dbReference type="Proteomes" id="UP001341840">
    <property type="component" value="Unassembled WGS sequence"/>
</dbReference>
<sequence>MKQPEENGGEPTMKHIYDNIWRGLVSPRVEMLVWFALTGELNTRDKLLRRGVIRQGEQACVMCNHEEETWTQVKSKEPKANNRIDIRCGQEKPTWWNCYYSDCMANKYTIGGYLEIGSGKIMCWMGEDIEKGHDGDLHLKGPENAIQFLLEEANLDNEDIKIVSIRRDIVDWINGKDDTCWDQRFLRNKTKNMSKIFVGVEVVHKEVKEFKVREQWEEHAKSKAGRWVYWEPGNNNGIDK</sequence>
<name>A0ABU6W838_9FABA</name>
<dbReference type="EMBL" id="JASCZI010181276">
    <property type="protein sequence ID" value="MED6180740.1"/>
    <property type="molecule type" value="Genomic_DNA"/>
</dbReference>
<proteinExistence type="predicted"/>
<protein>
    <recommendedName>
        <fullName evidence="1">Reverse transcriptase zinc-binding domain-containing protein</fullName>
    </recommendedName>
</protein>
<gene>
    <name evidence="2" type="ORF">PIB30_013118</name>
</gene>
<dbReference type="InterPro" id="IPR026960">
    <property type="entry name" value="RVT-Znf"/>
</dbReference>
<feature type="domain" description="Reverse transcriptase zinc-binding" evidence="1">
    <location>
        <begin position="14"/>
        <end position="73"/>
    </location>
</feature>
<evidence type="ECO:0000313" key="3">
    <source>
        <dbReference type="Proteomes" id="UP001341840"/>
    </source>
</evidence>
<evidence type="ECO:0000259" key="1">
    <source>
        <dbReference type="Pfam" id="PF13966"/>
    </source>
</evidence>
<keyword evidence="3" id="KW-1185">Reference proteome</keyword>